<name>A0ABT5VG56_9BACI</name>
<keyword evidence="13" id="KW-1185">Reference proteome</keyword>
<dbReference type="InterPro" id="IPR013189">
    <property type="entry name" value="Glyco_hydro_32_C"/>
</dbReference>
<evidence type="ECO:0000256" key="4">
    <source>
        <dbReference type="ARBA" id="ARBA00019623"/>
    </source>
</evidence>
<gene>
    <name evidence="12" type="ORF">N7Z68_13755</name>
</gene>
<comment type="caution">
    <text evidence="12">The sequence shown here is derived from an EMBL/GenBank/DDBJ whole genome shotgun (WGS) entry which is preliminary data.</text>
</comment>
<evidence type="ECO:0000259" key="11">
    <source>
        <dbReference type="Pfam" id="PF08244"/>
    </source>
</evidence>
<dbReference type="InterPro" id="IPR013320">
    <property type="entry name" value="ConA-like_dom_sf"/>
</dbReference>
<comment type="catalytic activity">
    <reaction evidence="8">
        <text>Hydrolysis of terminal non-reducing beta-D-fructofuranoside residues in beta-D-fructofuranosides.</text>
        <dbReference type="EC" id="3.2.1.26"/>
    </reaction>
</comment>
<dbReference type="CDD" id="cd18623">
    <property type="entry name" value="GH32_ScrB-like"/>
    <property type="match status" value="1"/>
</dbReference>
<dbReference type="InterPro" id="IPR006232">
    <property type="entry name" value="Suc6P_hydrolase"/>
</dbReference>
<keyword evidence="9" id="KW-0119">Carbohydrate metabolism</keyword>
<dbReference type="Gene3D" id="2.115.10.20">
    <property type="entry name" value="Glycosyl hydrolase domain, family 43"/>
    <property type="match status" value="1"/>
</dbReference>
<dbReference type="NCBIfam" id="TIGR01322">
    <property type="entry name" value="scrB_fam"/>
    <property type="match status" value="1"/>
</dbReference>
<evidence type="ECO:0000256" key="6">
    <source>
        <dbReference type="ARBA" id="ARBA00023295"/>
    </source>
</evidence>
<comment type="function">
    <text evidence="9">Enables the bacterium to metabolize sucrose as a sole carbon source.</text>
</comment>
<dbReference type="PANTHER" id="PTHR43101">
    <property type="entry name" value="BETA-FRUCTOSIDASE"/>
    <property type="match status" value="1"/>
</dbReference>
<dbReference type="SUPFAM" id="SSF75005">
    <property type="entry name" value="Arabinanase/levansucrase/invertase"/>
    <property type="match status" value="1"/>
</dbReference>
<feature type="domain" description="Glycosyl hydrolase family 32 C-terminal" evidence="11">
    <location>
        <begin position="340"/>
        <end position="478"/>
    </location>
</feature>
<dbReference type="InterPro" id="IPR018053">
    <property type="entry name" value="Glyco_hydro_32_AS"/>
</dbReference>
<dbReference type="PROSITE" id="PS00609">
    <property type="entry name" value="GLYCOSYL_HYDROL_F32"/>
    <property type="match status" value="1"/>
</dbReference>
<dbReference type="SMART" id="SM00640">
    <property type="entry name" value="Glyco_32"/>
    <property type="match status" value="1"/>
</dbReference>
<feature type="domain" description="Glycosyl hydrolase family 32 N-terminal" evidence="10">
    <location>
        <begin position="32"/>
        <end position="337"/>
    </location>
</feature>
<evidence type="ECO:0000256" key="1">
    <source>
        <dbReference type="ARBA" id="ARBA00004914"/>
    </source>
</evidence>
<reference evidence="12" key="1">
    <citation type="submission" date="2024-05" db="EMBL/GenBank/DDBJ databases">
        <title>Alkalihalobacillus sp. strain MEB203 novel alkaliphilic bacterium from Lonar Lake, India.</title>
        <authorList>
            <person name="Joshi A."/>
            <person name="Thite S."/>
            <person name="Mengade P."/>
        </authorList>
    </citation>
    <scope>NUCLEOTIDE SEQUENCE</scope>
    <source>
        <strain evidence="12">MEB 203</strain>
    </source>
</reference>
<evidence type="ECO:0000256" key="3">
    <source>
        <dbReference type="ARBA" id="ARBA00012758"/>
    </source>
</evidence>
<dbReference type="RefSeq" id="WP_275119052.1">
    <property type="nucleotide sequence ID" value="NZ_JAOTPO010000009.1"/>
</dbReference>
<proteinExistence type="inferred from homology"/>
<evidence type="ECO:0000256" key="2">
    <source>
        <dbReference type="ARBA" id="ARBA00009902"/>
    </source>
</evidence>
<dbReference type="InterPro" id="IPR001362">
    <property type="entry name" value="Glyco_hydro_32"/>
</dbReference>
<dbReference type="SUPFAM" id="SSF49899">
    <property type="entry name" value="Concanavalin A-like lectins/glucanases"/>
    <property type="match status" value="1"/>
</dbReference>
<protein>
    <recommendedName>
        <fullName evidence="4 8">Sucrose-6-phosphate hydrolase</fullName>
        <ecNumber evidence="3 8">3.2.1.26</ecNumber>
    </recommendedName>
    <alternativeName>
        <fullName evidence="7 9">Invertase</fullName>
    </alternativeName>
</protein>
<comment type="pathway">
    <text evidence="1 9">Glycan biosynthesis; sucrose metabolism.</text>
</comment>
<keyword evidence="9" id="KW-0963">Cytoplasm</keyword>
<dbReference type="Proteomes" id="UP001148125">
    <property type="component" value="Unassembled WGS sequence"/>
</dbReference>
<dbReference type="EC" id="3.2.1.26" evidence="3 8"/>
<dbReference type="InterPro" id="IPR023296">
    <property type="entry name" value="Glyco_hydro_beta-prop_sf"/>
</dbReference>
<dbReference type="Gene3D" id="2.60.120.560">
    <property type="entry name" value="Exo-inulinase, domain 1"/>
    <property type="match status" value="1"/>
</dbReference>
<keyword evidence="5 8" id="KW-0378">Hydrolase</keyword>
<evidence type="ECO:0000259" key="10">
    <source>
        <dbReference type="Pfam" id="PF00251"/>
    </source>
</evidence>
<dbReference type="GO" id="GO:0004564">
    <property type="term" value="F:beta-fructofuranosidase activity"/>
    <property type="evidence" value="ECO:0007669"/>
    <property type="project" value="UniProtKB-EC"/>
</dbReference>
<evidence type="ECO:0000256" key="9">
    <source>
        <dbReference type="RuleBase" id="RU365015"/>
    </source>
</evidence>
<dbReference type="PANTHER" id="PTHR43101:SF1">
    <property type="entry name" value="BETA-FRUCTOSIDASE"/>
    <property type="match status" value="1"/>
</dbReference>
<evidence type="ECO:0000256" key="7">
    <source>
        <dbReference type="ARBA" id="ARBA00033367"/>
    </source>
</evidence>
<evidence type="ECO:0000256" key="8">
    <source>
        <dbReference type="RuleBase" id="RU362110"/>
    </source>
</evidence>
<dbReference type="Pfam" id="PF00251">
    <property type="entry name" value="Glyco_hydro_32N"/>
    <property type="match status" value="1"/>
</dbReference>
<accession>A0ABT5VG56</accession>
<comment type="similarity">
    <text evidence="2 8">Belongs to the glycosyl hydrolase 32 family.</text>
</comment>
<dbReference type="Pfam" id="PF08244">
    <property type="entry name" value="Glyco_hydro_32C"/>
    <property type="match status" value="1"/>
</dbReference>
<dbReference type="EMBL" id="JAOTPO010000009">
    <property type="protein sequence ID" value="MDE5414440.1"/>
    <property type="molecule type" value="Genomic_DNA"/>
</dbReference>
<comment type="subcellular location">
    <subcellularLocation>
        <location evidence="9">Cytoplasm</location>
    </subcellularLocation>
</comment>
<sequence length="481" mass="55517">MDRNSDLIHQAEQTVAEYKDIVNQDKYRLHFHLMPPVGLLNDPNGFIHWEGRYHLFYQWNPFKTSHGAKFWGHYSSSNLVDWKEEKIALAPSEWFEKNGCYSGSAVEDNGKLKLLYTGNVKDEQGNRETYQCLAESTNGTDFKKKGVVLRLPEGYTAHFRDPKVWKYEGKWYMVIGAQSAQLEGRAVLFSSNDLEEWTIIGDVAGTNLNGLGNFGYMWECPDLFQLEENDILLVSPQGLKPEGMLYQNVYNTGYFVGKLDYQTGALEHGEFFELDRGFEFYAPQTTVDDQGRRLMFGWMGVPEQEEDKHPTIAQHWIHAMTIPRELLFRDGRILQQPVKELQDLRINESTLTDVKVDPQHSFSKLEGSVYELQMHVEEFEAQQLEISIKDSVQLRYNKKEQVFTLERVSLTKGAPEVRQCQLTNLTKIQVFVDTSAIEIFINDGQEVFTARMFPEDVSNKSIVFKVGDGHVKGSIQKWDFE</sequence>
<organism evidence="12 13">
    <name type="scientific">Alkalihalobacterium chitinilyticum</name>
    <dbReference type="NCBI Taxonomy" id="2980103"/>
    <lineage>
        <taxon>Bacteria</taxon>
        <taxon>Bacillati</taxon>
        <taxon>Bacillota</taxon>
        <taxon>Bacilli</taxon>
        <taxon>Bacillales</taxon>
        <taxon>Bacillaceae</taxon>
        <taxon>Alkalihalobacterium</taxon>
    </lineage>
</organism>
<evidence type="ECO:0000313" key="13">
    <source>
        <dbReference type="Proteomes" id="UP001148125"/>
    </source>
</evidence>
<evidence type="ECO:0000256" key="5">
    <source>
        <dbReference type="ARBA" id="ARBA00022801"/>
    </source>
</evidence>
<keyword evidence="6 8" id="KW-0326">Glycosidase</keyword>
<dbReference type="InterPro" id="IPR013148">
    <property type="entry name" value="Glyco_hydro_32_N"/>
</dbReference>
<evidence type="ECO:0000313" key="12">
    <source>
        <dbReference type="EMBL" id="MDE5414440.1"/>
    </source>
</evidence>
<dbReference type="InterPro" id="IPR051214">
    <property type="entry name" value="GH32_Enzymes"/>
</dbReference>